<accession>A0A8S5NPT6</accession>
<evidence type="ECO:0000313" key="1">
    <source>
        <dbReference type="EMBL" id="DAD96383.1"/>
    </source>
</evidence>
<organism evidence="1">
    <name type="scientific">Siphoviridae sp. ctpbe1</name>
    <dbReference type="NCBI Taxonomy" id="2826466"/>
    <lineage>
        <taxon>Viruses</taxon>
        <taxon>Duplodnaviria</taxon>
        <taxon>Heunggongvirae</taxon>
        <taxon>Uroviricota</taxon>
        <taxon>Caudoviricetes</taxon>
    </lineage>
</organism>
<proteinExistence type="predicted"/>
<reference evidence="1" key="1">
    <citation type="journal article" date="2021" name="Proc. Natl. Acad. Sci. U.S.A.">
        <title>A Catalog of Tens of Thousands of Viruses from Human Metagenomes Reveals Hidden Associations with Chronic Diseases.</title>
        <authorList>
            <person name="Tisza M.J."/>
            <person name="Buck C.B."/>
        </authorList>
    </citation>
    <scope>NUCLEOTIDE SEQUENCE</scope>
    <source>
        <strain evidence="1">Ctpbe1</strain>
    </source>
</reference>
<name>A0A8S5NPT6_9CAUD</name>
<dbReference type="EMBL" id="BK015216">
    <property type="protein sequence ID" value="DAD96383.1"/>
    <property type="molecule type" value="Genomic_DNA"/>
</dbReference>
<protein>
    <submittedName>
        <fullName evidence="1">Uncharacterized protein</fullName>
    </submittedName>
</protein>
<sequence>MFKYQFKSGKYFAGLIKSAELFLKSRFEGLGEFGLYASRTSHRLVCSATNHHRSQRKHRSSGVFYRFAPAWVQVPKIHTIKKTSV</sequence>